<dbReference type="EMBL" id="MT141762">
    <property type="protein sequence ID" value="QJA70078.1"/>
    <property type="molecule type" value="Genomic_DNA"/>
</dbReference>
<gene>
    <name evidence="2" type="ORF">MM415A04014_0008</name>
</gene>
<protein>
    <submittedName>
        <fullName evidence="2">Uncharacterized protein</fullName>
    </submittedName>
</protein>
<evidence type="ECO:0000256" key="1">
    <source>
        <dbReference type="SAM" id="MobiDB-lite"/>
    </source>
</evidence>
<reference evidence="2" key="1">
    <citation type="submission" date="2020-03" db="EMBL/GenBank/DDBJ databases">
        <title>The deep terrestrial virosphere.</title>
        <authorList>
            <person name="Holmfeldt K."/>
            <person name="Nilsson E."/>
            <person name="Simone D."/>
            <person name="Lopez-Fernandez M."/>
            <person name="Wu X."/>
            <person name="de Brujin I."/>
            <person name="Lundin D."/>
            <person name="Andersson A."/>
            <person name="Bertilsson S."/>
            <person name="Dopson M."/>
        </authorList>
    </citation>
    <scope>NUCLEOTIDE SEQUENCE</scope>
    <source>
        <strain evidence="2">MM415A04014</strain>
    </source>
</reference>
<evidence type="ECO:0000313" key="2">
    <source>
        <dbReference type="EMBL" id="QJA70078.1"/>
    </source>
</evidence>
<proteinExistence type="predicted"/>
<organism evidence="2">
    <name type="scientific">viral metagenome</name>
    <dbReference type="NCBI Taxonomy" id="1070528"/>
    <lineage>
        <taxon>unclassified sequences</taxon>
        <taxon>metagenomes</taxon>
        <taxon>organismal metagenomes</taxon>
    </lineage>
</organism>
<sequence length="70" mass="8164">MIKFNSHQCAVCGKSAQEWKLEPVKVKGTVYCWVHDKCAGKLNLELLQQAQEKQPGRRDKPWRNERNRIG</sequence>
<feature type="compositionally biased region" description="Basic and acidic residues" evidence="1">
    <location>
        <begin position="54"/>
        <end position="70"/>
    </location>
</feature>
<name>A0A6M3JLE9_9ZZZZ</name>
<accession>A0A6M3JLE9</accession>
<feature type="region of interest" description="Disordered" evidence="1">
    <location>
        <begin position="50"/>
        <end position="70"/>
    </location>
</feature>
<dbReference type="AlphaFoldDB" id="A0A6M3JLE9"/>